<feature type="domain" description="Aminoglycoside phosphotransferase" evidence="1">
    <location>
        <begin position="34"/>
        <end position="245"/>
    </location>
</feature>
<accession>A0AAE3YM74</accession>
<name>A0AAE3YM74_9ACTN</name>
<dbReference type="Gene3D" id="3.30.200.20">
    <property type="entry name" value="Phosphorylase Kinase, domain 1"/>
    <property type="match status" value="1"/>
</dbReference>
<dbReference type="EMBL" id="JAVDYB010000001">
    <property type="protein sequence ID" value="MDR7275005.1"/>
    <property type="molecule type" value="Genomic_DNA"/>
</dbReference>
<comment type="caution">
    <text evidence="2">The sequence shown here is derived from an EMBL/GenBank/DDBJ whole genome shotgun (WGS) entry which is preliminary data.</text>
</comment>
<organism evidence="2 3">
    <name type="scientific">Catenuloplanes atrovinosus</name>
    <dbReference type="NCBI Taxonomy" id="137266"/>
    <lineage>
        <taxon>Bacteria</taxon>
        <taxon>Bacillati</taxon>
        <taxon>Actinomycetota</taxon>
        <taxon>Actinomycetes</taxon>
        <taxon>Micromonosporales</taxon>
        <taxon>Micromonosporaceae</taxon>
        <taxon>Catenuloplanes</taxon>
    </lineage>
</organism>
<reference evidence="2" key="1">
    <citation type="submission" date="2023-07" db="EMBL/GenBank/DDBJ databases">
        <title>Sequencing the genomes of 1000 actinobacteria strains.</title>
        <authorList>
            <person name="Klenk H.-P."/>
        </authorList>
    </citation>
    <scope>NUCLEOTIDE SEQUENCE</scope>
    <source>
        <strain evidence="2">DSM 44707</strain>
    </source>
</reference>
<proteinExistence type="predicted"/>
<keyword evidence="2" id="KW-0808">Transferase</keyword>
<keyword evidence="2" id="KW-0418">Kinase</keyword>
<evidence type="ECO:0000313" key="2">
    <source>
        <dbReference type="EMBL" id="MDR7275005.1"/>
    </source>
</evidence>
<protein>
    <submittedName>
        <fullName evidence="2">Aminoglycoside phosphotransferase (APT) family kinase protein</fullName>
    </submittedName>
</protein>
<evidence type="ECO:0000259" key="1">
    <source>
        <dbReference type="Pfam" id="PF01636"/>
    </source>
</evidence>
<dbReference type="Gene3D" id="1.10.510.10">
    <property type="entry name" value="Transferase(Phosphotransferase) domain 1"/>
    <property type="match status" value="1"/>
</dbReference>
<gene>
    <name evidence="2" type="ORF">J2S41_001783</name>
</gene>
<dbReference type="InterPro" id="IPR002575">
    <property type="entry name" value="Aminoglycoside_PTrfase"/>
</dbReference>
<keyword evidence="3" id="KW-1185">Reference proteome</keyword>
<dbReference type="RefSeq" id="WP_310365416.1">
    <property type="nucleotide sequence ID" value="NZ_JAVDYB010000001.1"/>
</dbReference>
<dbReference type="SUPFAM" id="SSF56112">
    <property type="entry name" value="Protein kinase-like (PK-like)"/>
    <property type="match status" value="1"/>
</dbReference>
<dbReference type="InterPro" id="IPR011009">
    <property type="entry name" value="Kinase-like_dom_sf"/>
</dbReference>
<sequence>MFAEPPGFDRAALTRALRDGWGIAVAALEYAPVGFGAHHYRARDTGGADWFVTVDLDADPVALERAFGTAAALREAGLEFVAAPRRRPDGRCLTVLAGGSAVSVAEAIDGASHDFGDELPAPARRRLRDALDRMHAAPVPPGAPVDPLTVPRRDELTRAGPPWGPGPYADRARDLLLAHRDRIDALFARYDALVPAVRARRDTWVVTHGEPHPGNVMLPAGGGIRLIDWDTVAVAPRERDLWMADPDRTADPGAAELYRLRWALTDICAFAHDLRVPHRDDENTALAWRALGGYLISGL</sequence>
<evidence type="ECO:0000313" key="3">
    <source>
        <dbReference type="Proteomes" id="UP001183643"/>
    </source>
</evidence>
<dbReference type="Pfam" id="PF01636">
    <property type="entry name" value="APH"/>
    <property type="match status" value="1"/>
</dbReference>
<dbReference type="Proteomes" id="UP001183643">
    <property type="component" value="Unassembled WGS sequence"/>
</dbReference>
<dbReference type="AlphaFoldDB" id="A0AAE3YM74"/>
<dbReference type="GO" id="GO:0016301">
    <property type="term" value="F:kinase activity"/>
    <property type="evidence" value="ECO:0007669"/>
    <property type="project" value="UniProtKB-KW"/>
</dbReference>